<feature type="non-terminal residue" evidence="1">
    <location>
        <position position="42"/>
    </location>
</feature>
<gene>
    <name evidence="1" type="ORF">X975_11482</name>
</gene>
<reference evidence="1 2" key="1">
    <citation type="submission" date="2013-11" db="EMBL/GenBank/DDBJ databases">
        <title>Genome sequencing of Stegodyphus mimosarum.</title>
        <authorList>
            <person name="Bechsgaard J."/>
        </authorList>
    </citation>
    <scope>NUCLEOTIDE SEQUENCE [LARGE SCALE GENOMIC DNA]</scope>
</reference>
<keyword evidence="2" id="KW-1185">Reference proteome</keyword>
<organism evidence="1 2">
    <name type="scientific">Stegodyphus mimosarum</name>
    <name type="common">African social velvet spider</name>
    <dbReference type="NCBI Taxonomy" id="407821"/>
    <lineage>
        <taxon>Eukaryota</taxon>
        <taxon>Metazoa</taxon>
        <taxon>Ecdysozoa</taxon>
        <taxon>Arthropoda</taxon>
        <taxon>Chelicerata</taxon>
        <taxon>Arachnida</taxon>
        <taxon>Araneae</taxon>
        <taxon>Araneomorphae</taxon>
        <taxon>Entelegynae</taxon>
        <taxon>Eresoidea</taxon>
        <taxon>Eresidae</taxon>
        <taxon>Stegodyphus</taxon>
    </lineage>
</organism>
<evidence type="ECO:0000313" key="1">
    <source>
        <dbReference type="EMBL" id="KFM72903.1"/>
    </source>
</evidence>
<dbReference type="Proteomes" id="UP000054359">
    <property type="component" value="Unassembled WGS sequence"/>
</dbReference>
<dbReference type="EMBL" id="KK118409">
    <property type="protein sequence ID" value="KFM72903.1"/>
    <property type="molecule type" value="Genomic_DNA"/>
</dbReference>
<protein>
    <submittedName>
        <fullName evidence="1">Uncharacterized protein</fullName>
    </submittedName>
</protein>
<name>A0A087U6B4_STEMI</name>
<evidence type="ECO:0000313" key="2">
    <source>
        <dbReference type="Proteomes" id="UP000054359"/>
    </source>
</evidence>
<sequence>MLSNSCPQTPSTHVLPIRAMIFSSTSLNFWAEGGPPPVCKVA</sequence>
<dbReference type="AlphaFoldDB" id="A0A087U6B4"/>
<accession>A0A087U6B4</accession>
<proteinExistence type="predicted"/>